<keyword evidence="1" id="KW-0472">Membrane</keyword>
<keyword evidence="1" id="KW-1133">Transmembrane helix</keyword>
<accession>A0AA51RU56</accession>
<proteinExistence type="predicted"/>
<feature type="transmembrane region" description="Helical" evidence="1">
    <location>
        <begin position="133"/>
        <end position="162"/>
    </location>
</feature>
<feature type="transmembrane region" description="Helical" evidence="1">
    <location>
        <begin position="212"/>
        <end position="242"/>
    </location>
</feature>
<keyword evidence="1" id="KW-0812">Transmembrane</keyword>
<evidence type="ECO:0000313" key="2">
    <source>
        <dbReference type="EMBL" id="WMS87756.1"/>
    </source>
</evidence>
<evidence type="ECO:0000256" key="1">
    <source>
        <dbReference type="SAM" id="Phobius"/>
    </source>
</evidence>
<dbReference type="AlphaFoldDB" id="A0AA51RU56"/>
<gene>
    <name evidence="2" type="ORF">Q9312_02245</name>
</gene>
<name>A0AA51RU56_9GAMM</name>
<protein>
    <recommendedName>
        <fullName evidence="4">ABC-2 type transport system permease protein</fullName>
    </recommendedName>
</protein>
<evidence type="ECO:0008006" key="4">
    <source>
        <dbReference type="Google" id="ProtNLM"/>
    </source>
</evidence>
<feature type="transmembrane region" description="Helical" evidence="1">
    <location>
        <begin position="182"/>
        <end position="205"/>
    </location>
</feature>
<dbReference type="RefSeq" id="WP_309202910.1">
    <property type="nucleotide sequence ID" value="NZ_CP133548.1"/>
</dbReference>
<reference evidence="2 3" key="1">
    <citation type="submission" date="2023-08" db="EMBL/GenBank/DDBJ databases">
        <title>Pleionea litopenaei sp. nov., isolated from stomach of juvenile Litopenaeus vannamei.</title>
        <authorList>
            <person name="Rho A.M."/>
            <person name="Hwang C.Y."/>
        </authorList>
    </citation>
    <scope>NUCLEOTIDE SEQUENCE [LARGE SCALE GENOMIC DNA]</scope>
    <source>
        <strain evidence="2 3">HL-JVS1</strain>
    </source>
</reference>
<feature type="transmembrane region" description="Helical" evidence="1">
    <location>
        <begin position="25"/>
        <end position="47"/>
    </location>
</feature>
<feature type="transmembrane region" description="Helical" evidence="1">
    <location>
        <begin position="78"/>
        <end position="100"/>
    </location>
</feature>
<keyword evidence="3" id="KW-1185">Reference proteome</keyword>
<evidence type="ECO:0000313" key="3">
    <source>
        <dbReference type="Proteomes" id="UP001239782"/>
    </source>
</evidence>
<organism evidence="2 3">
    <name type="scientific">Pleionea litopenaei</name>
    <dbReference type="NCBI Taxonomy" id="3070815"/>
    <lineage>
        <taxon>Bacteria</taxon>
        <taxon>Pseudomonadati</taxon>
        <taxon>Pseudomonadota</taxon>
        <taxon>Gammaproteobacteria</taxon>
        <taxon>Oceanospirillales</taxon>
        <taxon>Pleioneaceae</taxon>
        <taxon>Pleionea</taxon>
    </lineage>
</organism>
<sequence>MNVTTFKTLVLREYWENKSLSRTPVIISCVILFALIVGMFTAQSFIFSMGDNQLFLDKGLSEISDANLSELSQAITGFQYGVFLAPLTIGLIFVLFFYSLGSLYNDRRDRSILFWKSMPVSDFQTVMSKVFSAFVVAPSLTAAVAVVAQVVGLVLLTIMVWINGGSAWNIVWSQSSLFTVIFNDFMALFLLALWMAPILGWLWLVSAYAKKGAFLIAVFVPLGVMLVEGLMLGSAHFGTIIGEHFAQLEYLGESMVEKGHPFGVFSSTGFWIGLVISAACIALSVYIRRYRDDSY</sequence>
<feature type="transmembrane region" description="Helical" evidence="1">
    <location>
        <begin position="262"/>
        <end position="287"/>
    </location>
</feature>
<dbReference type="EMBL" id="CP133548">
    <property type="protein sequence ID" value="WMS87756.1"/>
    <property type="molecule type" value="Genomic_DNA"/>
</dbReference>
<dbReference type="Proteomes" id="UP001239782">
    <property type="component" value="Chromosome"/>
</dbReference>
<dbReference type="KEGG" id="plei:Q9312_02245"/>